<keyword evidence="8" id="KW-1185">Reference proteome</keyword>
<dbReference type="Gene3D" id="3.40.640.10">
    <property type="entry name" value="Type I PLP-dependent aspartate aminotransferase-like (Major domain)"/>
    <property type="match status" value="1"/>
</dbReference>
<organism evidence="7 8">
    <name type="scientific">Antricoccus suffuscus</name>
    <dbReference type="NCBI Taxonomy" id="1629062"/>
    <lineage>
        <taxon>Bacteria</taxon>
        <taxon>Bacillati</taxon>
        <taxon>Actinomycetota</taxon>
        <taxon>Actinomycetes</taxon>
        <taxon>Geodermatophilales</taxon>
        <taxon>Antricoccaceae</taxon>
        <taxon>Antricoccus</taxon>
    </lineage>
</organism>
<dbReference type="RefSeq" id="WP_202862464.1">
    <property type="nucleotide sequence ID" value="NZ_PVUE01000005.1"/>
</dbReference>
<feature type="domain" description="HTH gntR-type" evidence="6">
    <location>
        <begin position="22"/>
        <end position="90"/>
    </location>
</feature>
<dbReference type="PROSITE" id="PS50949">
    <property type="entry name" value="HTH_GNTR"/>
    <property type="match status" value="1"/>
</dbReference>
<dbReference type="GO" id="GO:0030170">
    <property type="term" value="F:pyridoxal phosphate binding"/>
    <property type="evidence" value="ECO:0007669"/>
    <property type="project" value="InterPro"/>
</dbReference>
<dbReference type="AlphaFoldDB" id="A0A2T1A1Y3"/>
<dbReference type="Proteomes" id="UP000237752">
    <property type="component" value="Unassembled WGS sequence"/>
</dbReference>
<evidence type="ECO:0000313" key="8">
    <source>
        <dbReference type="Proteomes" id="UP000237752"/>
    </source>
</evidence>
<evidence type="ECO:0000313" key="7">
    <source>
        <dbReference type="EMBL" id="PRZ42544.1"/>
    </source>
</evidence>
<dbReference type="SMART" id="SM00345">
    <property type="entry name" value="HTH_GNTR"/>
    <property type="match status" value="1"/>
</dbReference>
<comment type="caution">
    <text evidence="7">The sequence shown here is derived from an EMBL/GenBank/DDBJ whole genome shotgun (WGS) entry which is preliminary data.</text>
</comment>
<sequence>MPDVQMSARALAGLLGDWRGSDGAYRALSDRIQLLILDGRIPAGTRLPAERELATILQLSRTTVAAAYGRLRDRDFLRSVRGSGSIARLPGVRPVSTSLGEGPCLDFSKAAMPAISQVTAASVAAAEQLPRFLTGYDYDPVGIGELRAGIADRYTAAGLPTNEDQIMITLGALNAVGLVARSRIVRGDRTVIEMPSYPVAYDVLRTTGARLVPITVTTQSPDRTTGGWDVAMVEQAIERTSPALAYLMPDFHNPTGASMPADVRARICRVAARQGTMIVIDETTADLDIDRRTDFMPFAAYDEYGAEIVTIGSAGKTVWGGLRLGWVRADAATIDKLVAERAAYDLGTPVLEQLMLLELLPHLPEIIETRRSQLRETRDRLEVLLGSHFPDWTVPHIDGGLAVWVGLGAPLSSQLALAARSQGLVIAAGPRFGIDGAFERFLRVPITYGLDETERAIEALQRAWQAILRTPMPVTADLTPVI</sequence>
<accession>A0A2T1A1Y3</accession>
<gene>
    <name evidence="7" type="ORF">CLV47_105166</name>
</gene>
<keyword evidence="4" id="KW-0238">DNA-binding</keyword>
<evidence type="ECO:0000256" key="3">
    <source>
        <dbReference type="ARBA" id="ARBA00023015"/>
    </source>
</evidence>
<dbReference type="PANTHER" id="PTHR46577:SF1">
    <property type="entry name" value="HTH-TYPE TRANSCRIPTIONAL REGULATORY PROTEIN GABR"/>
    <property type="match status" value="1"/>
</dbReference>
<dbReference type="CDD" id="cd00609">
    <property type="entry name" value="AAT_like"/>
    <property type="match status" value="1"/>
</dbReference>
<dbReference type="EMBL" id="PVUE01000005">
    <property type="protein sequence ID" value="PRZ42544.1"/>
    <property type="molecule type" value="Genomic_DNA"/>
</dbReference>
<evidence type="ECO:0000256" key="5">
    <source>
        <dbReference type="ARBA" id="ARBA00023163"/>
    </source>
</evidence>
<dbReference type="Gene3D" id="1.10.10.10">
    <property type="entry name" value="Winged helix-like DNA-binding domain superfamily/Winged helix DNA-binding domain"/>
    <property type="match status" value="1"/>
</dbReference>
<comment type="similarity">
    <text evidence="1">In the C-terminal section; belongs to the class-I pyridoxal-phosphate-dependent aminotransferase family.</text>
</comment>
<dbReference type="SUPFAM" id="SSF53383">
    <property type="entry name" value="PLP-dependent transferases"/>
    <property type="match status" value="1"/>
</dbReference>
<dbReference type="Pfam" id="PF00392">
    <property type="entry name" value="GntR"/>
    <property type="match status" value="1"/>
</dbReference>
<keyword evidence="3" id="KW-0805">Transcription regulation</keyword>
<dbReference type="InterPro" id="IPR004839">
    <property type="entry name" value="Aminotransferase_I/II_large"/>
</dbReference>
<dbReference type="InterPro" id="IPR015424">
    <property type="entry name" value="PyrdxlP-dep_Trfase"/>
</dbReference>
<reference evidence="7 8" key="1">
    <citation type="submission" date="2018-03" db="EMBL/GenBank/DDBJ databases">
        <title>Genomic Encyclopedia of Archaeal and Bacterial Type Strains, Phase II (KMG-II): from individual species to whole genera.</title>
        <authorList>
            <person name="Goeker M."/>
        </authorList>
    </citation>
    <scope>NUCLEOTIDE SEQUENCE [LARGE SCALE GENOMIC DNA]</scope>
    <source>
        <strain evidence="7 8">DSM 100065</strain>
    </source>
</reference>
<name>A0A2T1A1Y3_9ACTN</name>
<evidence type="ECO:0000256" key="1">
    <source>
        <dbReference type="ARBA" id="ARBA00005384"/>
    </source>
</evidence>
<evidence type="ECO:0000256" key="2">
    <source>
        <dbReference type="ARBA" id="ARBA00022898"/>
    </source>
</evidence>
<dbReference type="Pfam" id="PF00155">
    <property type="entry name" value="Aminotran_1_2"/>
    <property type="match status" value="1"/>
</dbReference>
<dbReference type="InterPro" id="IPR036390">
    <property type="entry name" value="WH_DNA-bd_sf"/>
</dbReference>
<dbReference type="CDD" id="cd07377">
    <property type="entry name" value="WHTH_GntR"/>
    <property type="match status" value="1"/>
</dbReference>
<keyword evidence="5" id="KW-0804">Transcription</keyword>
<evidence type="ECO:0000259" key="6">
    <source>
        <dbReference type="PROSITE" id="PS50949"/>
    </source>
</evidence>
<dbReference type="SUPFAM" id="SSF46785">
    <property type="entry name" value="Winged helix' DNA-binding domain"/>
    <property type="match status" value="1"/>
</dbReference>
<dbReference type="GO" id="GO:0003700">
    <property type="term" value="F:DNA-binding transcription factor activity"/>
    <property type="evidence" value="ECO:0007669"/>
    <property type="project" value="InterPro"/>
</dbReference>
<dbReference type="InterPro" id="IPR000524">
    <property type="entry name" value="Tscrpt_reg_HTH_GntR"/>
</dbReference>
<dbReference type="PANTHER" id="PTHR46577">
    <property type="entry name" value="HTH-TYPE TRANSCRIPTIONAL REGULATORY PROTEIN GABR"/>
    <property type="match status" value="1"/>
</dbReference>
<dbReference type="InterPro" id="IPR036388">
    <property type="entry name" value="WH-like_DNA-bd_sf"/>
</dbReference>
<protein>
    <submittedName>
        <fullName evidence="7">GntR family transcriptional regulator</fullName>
    </submittedName>
</protein>
<dbReference type="InterPro" id="IPR051446">
    <property type="entry name" value="HTH_trans_reg/aminotransferase"/>
</dbReference>
<keyword evidence="2" id="KW-0663">Pyridoxal phosphate</keyword>
<proteinExistence type="inferred from homology"/>
<dbReference type="InterPro" id="IPR015421">
    <property type="entry name" value="PyrdxlP-dep_Trfase_major"/>
</dbReference>
<dbReference type="GO" id="GO:0003677">
    <property type="term" value="F:DNA binding"/>
    <property type="evidence" value="ECO:0007669"/>
    <property type="project" value="UniProtKB-KW"/>
</dbReference>
<evidence type="ECO:0000256" key="4">
    <source>
        <dbReference type="ARBA" id="ARBA00023125"/>
    </source>
</evidence>